<dbReference type="Pfam" id="PF07727">
    <property type="entry name" value="RVT_2"/>
    <property type="match status" value="1"/>
</dbReference>
<dbReference type="Pfam" id="PF07714">
    <property type="entry name" value="PK_Tyr_Ser-Thr"/>
    <property type="match status" value="1"/>
</dbReference>
<dbReference type="SUPFAM" id="SSF56112">
    <property type="entry name" value="Protein kinase-like (PK-like)"/>
    <property type="match status" value="1"/>
</dbReference>
<evidence type="ECO:0000256" key="10">
    <source>
        <dbReference type="ARBA" id="ARBA00022989"/>
    </source>
</evidence>
<keyword evidence="11" id="KW-0472">Membrane</keyword>
<evidence type="ECO:0000256" key="9">
    <source>
        <dbReference type="ARBA" id="ARBA00022840"/>
    </source>
</evidence>
<evidence type="ECO:0000256" key="3">
    <source>
        <dbReference type="ARBA" id="ARBA00022475"/>
    </source>
</evidence>
<evidence type="ECO:0000259" key="16">
    <source>
        <dbReference type="PROSITE" id="PS50011"/>
    </source>
</evidence>
<feature type="domain" description="Protein kinase" evidence="16">
    <location>
        <begin position="119"/>
        <end position="406"/>
    </location>
</feature>
<dbReference type="CDD" id="cd14066">
    <property type="entry name" value="STKc_IRAK"/>
    <property type="match status" value="1"/>
</dbReference>
<dbReference type="InterPro" id="IPR000719">
    <property type="entry name" value="Prot_kinase_dom"/>
</dbReference>
<feature type="compositionally biased region" description="Low complexity" evidence="15">
    <location>
        <begin position="8"/>
        <end position="29"/>
    </location>
</feature>
<dbReference type="PANTHER" id="PTHR47982:SF6">
    <property type="entry name" value="PROLINE-RICH RECEPTOR-LIKE PROTEIN KINASE PERK4"/>
    <property type="match status" value="1"/>
</dbReference>
<evidence type="ECO:0000256" key="13">
    <source>
        <dbReference type="ARBA" id="ARBA00048679"/>
    </source>
</evidence>
<evidence type="ECO:0000256" key="4">
    <source>
        <dbReference type="ARBA" id="ARBA00022527"/>
    </source>
</evidence>
<keyword evidence="5" id="KW-0808">Transferase</keyword>
<keyword evidence="10" id="KW-1133">Transmembrane helix</keyword>
<evidence type="ECO:0000256" key="15">
    <source>
        <dbReference type="SAM" id="MobiDB-lite"/>
    </source>
</evidence>
<dbReference type="InterPro" id="IPR013103">
    <property type="entry name" value="RVT_2"/>
</dbReference>
<dbReference type="EMBL" id="VEPZ02000983">
    <property type="protein sequence ID" value="KAE8705002.1"/>
    <property type="molecule type" value="Genomic_DNA"/>
</dbReference>
<comment type="caution">
    <text evidence="17">The sequence shown here is derived from an EMBL/GenBank/DDBJ whole genome shotgun (WGS) entry which is preliminary data.</text>
</comment>
<dbReference type="PANTHER" id="PTHR47982">
    <property type="entry name" value="PROLINE-RICH RECEPTOR-LIKE PROTEIN KINASE PERK4"/>
    <property type="match status" value="1"/>
</dbReference>
<evidence type="ECO:0000256" key="6">
    <source>
        <dbReference type="ARBA" id="ARBA00022692"/>
    </source>
</evidence>
<dbReference type="AlphaFoldDB" id="A0A6A3AQ33"/>
<keyword evidence="18" id="KW-1185">Reference proteome</keyword>
<evidence type="ECO:0000256" key="14">
    <source>
        <dbReference type="PROSITE-ProRule" id="PRU10141"/>
    </source>
</evidence>
<protein>
    <recommendedName>
        <fullName evidence="2">non-specific serine/threonine protein kinase</fullName>
        <ecNumber evidence="2">2.7.11.1</ecNumber>
    </recommendedName>
</protein>
<keyword evidence="8" id="KW-0418">Kinase</keyword>
<dbReference type="GO" id="GO:0005524">
    <property type="term" value="F:ATP binding"/>
    <property type="evidence" value="ECO:0007669"/>
    <property type="project" value="UniProtKB-UniRule"/>
</dbReference>
<dbReference type="FunFam" id="3.30.200.20:FF:000207">
    <property type="entry name" value="proline-rich receptor-like protein kinase PERK1"/>
    <property type="match status" value="1"/>
</dbReference>
<dbReference type="InterPro" id="IPR047117">
    <property type="entry name" value="PERK1-13-like"/>
</dbReference>
<sequence length="837" mass="91525">MLVTTLLPTPTKSGSTKSKSHNSPSTSESNGDSNTNLIMAGVGDPYYNRTMQRPWGDHGGKATPPHDDGVVASGAWGTPSPVPPWRTTYSFATPSPTMPLGINTGTFTYEELSAATGGFSEANLLGQGGFGFVHKGVLPSGKEIAVKSLKAGSGQGEREFQAEVEIISRVHHRYLVSLVGYCMGRHQRMLVYEFLPKKTLEYHLHGSAKGLAYLHEDCHPRIIHRDIKSANILLDYSFEAKVSSLKIEPEFLSRHSLTGSHTVCIFVIGGDFGLARLSEDNHTHVSTRVMGTFGYLAPEYASSGKLTEKSDVYSFGVMLLELITGRQPVDPSNAIDDSLVDWARPHLTRGLEDGDLGPLVDPRLENNYNHEEMKRMIACAAAIRHSARKRPKMSQIVRTLEGNSSLDDLNEGVKPGYSTVYSSYGETTDYSKILLTVRSHRLECLLTGTMQPPPKMIVDEDGVMFVGVETASSVWSTVLQFFVTRSSTTVKITFFSGRACCKYLKGLPREYQPFMAVIMTSGDTLFLDKSQFQLDVSLQAFGSSKGQWVVDFRVMHHVTPKAGHRQCKSSSCSSKSLSLAWLSRTCRATGAENIVVSRAASSRDVTFSCKQKSKAIDFVPLREVVEQETTSVPSVATSVDTVESTESGAQDVAESSPHENAVSHLHAVGTRGDEESIQSEDVTHSLNHHSMLTRSKFGIFKPKTIVKLPEGRSVVGCKWLFILKKNPDGSISRYKVRLVAKGFSQVPDEIVLIGDSNDQSEEVVRLLGYEFALKDLGELLMKTKMSNASSASTPMLLSSKLTRDVAVAGLNVVEFADADGLGTRMIEGPLLVIVFCR</sequence>
<accession>A0A6A3AQ33</accession>
<proteinExistence type="predicted"/>
<comment type="catalytic activity">
    <reaction evidence="13">
        <text>L-seryl-[protein] + ATP = O-phospho-L-seryl-[protein] + ADP + H(+)</text>
        <dbReference type="Rhea" id="RHEA:17989"/>
        <dbReference type="Rhea" id="RHEA-COMP:9863"/>
        <dbReference type="Rhea" id="RHEA-COMP:11604"/>
        <dbReference type="ChEBI" id="CHEBI:15378"/>
        <dbReference type="ChEBI" id="CHEBI:29999"/>
        <dbReference type="ChEBI" id="CHEBI:30616"/>
        <dbReference type="ChEBI" id="CHEBI:83421"/>
        <dbReference type="ChEBI" id="CHEBI:456216"/>
        <dbReference type="EC" id="2.7.11.1"/>
    </reaction>
</comment>
<evidence type="ECO:0000256" key="5">
    <source>
        <dbReference type="ARBA" id="ARBA00022679"/>
    </source>
</evidence>
<dbReference type="InterPro" id="IPR001245">
    <property type="entry name" value="Ser-Thr/Tyr_kinase_cat_dom"/>
</dbReference>
<reference evidence="17" key="1">
    <citation type="submission" date="2019-09" db="EMBL/GenBank/DDBJ databases">
        <title>Draft genome information of white flower Hibiscus syriacus.</title>
        <authorList>
            <person name="Kim Y.-M."/>
        </authorList>
    </citation>
    <scope>NUCLEOTIDE SEQUENCE [LARGE SCALE GENOMIC DNA]</scope>
    <source>
        <strain evidence="17">YM2019G1</strain>
    </source>
</reference>
<dbReference type="InterPro" id="IPR011009">
    <property type="entry name" value="Kinase-like_dom_sf"/>
</dbReference>
<comment type="catalytic activity">
    <reaction evidence="12">
        <text>L-threonyl-[protein] + ATP = O-phospho-L-threonyl-[protein] + ADP + H(+)</text>
        <dbReference type="Rhea" id="RHEA:46608"/>
        <dbReference type="Rhea" id="RHEA-COMP:11060"/>
        <dbReference type="Rhea" id="RHEA-COMP:11605"/>
        <dbReference type="ChEBI" id="CHEBI:15378"/>
        <dbReference type="ChEBI" id="CHEBI:30013"/>
        <dbReference type="ChEBI" id="CHEBI:30616"/>
        <dbReference type="ChEBI" id="CHEBI:61977"/>
        <dbReference type="ChEBI" id="CHEBI:456216"/>
        <dbReference type="EC" id="2.7.11.1"/>
    </reaction>
</comment>
<keyword evidence="7 14" id="KW-0547">Nucleotide-binding</keyword>
<name>A0A6A3AQ33_HIBSY</name>
<dbReference type="PROSITE" id="PS00108">
    <property type="entry name" value="PROTEIN_KINASE_ST"/>
    <property type="match status" value="1"/>
</dbReference>
<evidence type="ECO:0000256" key="8">
    <source>
        <dbReference type="ARBA" id="ARBA00022777"/>
    </source>
</evidence>
<dbReference type="PROSITE" id="PS50011">
    <property type="entry name" value="PROTEIN_KINASE_DOM"/>
    <property type="match status" value="1"/>
</dbReference>
<keyword evidence="9 14" id="KW-0067">ATP-binding</keyword>
<gene>
    <name evidence="17" type="ORF">F3Y22_tig00110430pilonHSYRG00113</name>
</gene>
<keyword evidence="3" id="KW-1003">Cell membrane</keyword>
<organism evidence="17 18">
    <name type="scientific">Hibiscus syriacus</name>
    <name type="common">Rose of Sharon</name>
    <dbReference type="NCBI Taxonomy" id="106335"/>
    <lineage>
        <taxon>Eukaryota</taxon>
        <taxon>Viridiplantae</taxon>
        <taxon>Streptophyta</taxon>
        <taxon>Embryophyta</taxon>
        <taxon>Tracheophyta</taxon>
        <taxon>Spermatophyta</taxon>
        <taxon>Magnoliopsida</taxon>
        <taxon>eudicotyledons</taxon>
        <taxon>Gunneridae</taxon>
        <taxon>Pentapetalae</taxon>
        <taxon>rosids</taxon>
        <taxon>malvids</taxon>
        <taxon>Malvales</taxon>
        <taxon>Malvaceae</taxon>
        <taxon>Malvoideae</taxon>
        <taxon>Hibiscus</taxon>
    </lineage>
</organism>
<evidence type="ECO:0000313" key="18">
    <source>
        <dbReference type="Proteomes" id="UP000436088"/>
    </source>
</evidence>
<feature type="compositionally biased region" description="Polar residues" evidence="15">
    <location>
        <begin position="630"/>
        <end position="648"/>
    </location>
</feature>
<evidence type="ECO:0000313" key="17">
    <source>
        <dbReference type="EMBL" id="KAE8705002.1"/>
    </source>
</evidence>
<dbReference type="GO" id="GO:0005886">
    <property type="term" value="C:plasma membrane"/>
    <property type="evidence" value="ECO:0007669"/>
    <property type="project" value="UniProtKB-SubCell"/>
</dbReference>
<dbReference type="Proteomes" id="UP000436088">
    <property type="component" value="Unassembled WGS sequence"/>
</dbReference>
<evidence type="ECO:0000256" key="11">
    <source>
        <dbReference type="ARBA" id="ARBA00023136"/>
    </source>
</evidence>
<dbReference type="GO" id="GO:0004674">
    <property type="term" value="F:protein serine/threonine kinase activity"/>
    <property type="evidence" value="ECO:0007669"/>
    <property type="project" value="UniProtKB-KW"/>
</dbReference>
<dbReference type="InterPro" id="IPR008271">
    <property type="entry name" value="Ser/Thr_kinase_AS"/>
</dbReference>
<evidence type="ECO:0000256" key="2">
    <source>
        <dbReference type="ARBA" id="ARBA00012513"/>
    </source>
</evidence>
<feature type="region of interest" description="Disordered" evidence="15">
    <location>
        <begin position="1"/>
        <end position="37"/>
    </location>
</feature>
<dbReference type="PROSITE" id="PS00107">
    <property type="entry name" value="PROTEIN_KINASE_ATP"/>
    <property type="match status" value="1"/>
</dbReference>
<keyword evidence="6" id="KW-0812">Transmembrane</keyword>
<dbReference type="Gene3D" id="1.10.510.10">
    <property type="entry name" value="Transferase(Phosphotransferase) domain 1"/>
    <property type="match status" value="1"/>
</dbReference>
<dbReference type="InterPro" id="IPR017441">
    <property type="entry name" value="Protein_kinase_ATP_BS"/>
</dbReference>
<keyword evidence="4" id="KW-0723">Serine/threonine-protein kinase</keyword>
<evidence type="ECO:0000256" key="1">
    <source>
        <dbReference type="ARBA" id="ARBA00004162"/>
    </source>
</evidence>
<dbReference type="SMART" id="SM00220">
    <property type="entry name" value="S_TKc"/>
    <property type="match status" value="1"/>
</dbReference>
<comment type="subcellular location">
    <subcellularLocation>
        <location evidence="1">Cell membrane</location>
        <topology evidence="1">Single-pass membrane protein</topology>
    </subcellularLocation>
</comment>
<evidence type="ECO:0000256" key="7">
    <source>
        <dbReference type="ARBA" id="ARBA00022741"/>
    </source>
</evidence>
<dbReference type="EC" id="2.7.11.1" evidence="2"/>
<dbReference type="Gene3D" id="3.30.200.20">
    <property type="entry name" value="Phosphorylase Kinase, domain 1"/>
    <property type="match status" value="1"/>
</dbReference>
<feature type="region of interest" description="Disordered" evidence="15">
    <location>
        <begin position="630"/>
        <end position="661"/>
    </location>
</feature>
<feature type="binding site" evidence="14">
    <location>
        <position position="147"/>
    </location>
    <ligand>
        <name>ATP</name>
        <dbReference type="ChEBI" id="CHEBI:30616"/>
    </ligand>
</feature>
<evidence type="ECO:0000256" key="12">
    <source>
        <dbReference type="ARBA" id="ARBA00047899"/>
    </source>
</evidence>